<dbReference type="EMBL" id="UZAG01003703">
    <property type="protein sequence ID" value="VDO15754.1"/>
    <property type="molecule type" value="Genomic_DNA"/>
</dbReference>
<dbReference type="Proteomes" id="UP000280834">
    <property type="component" value="Unassembled WGS sequence"/>
</dbReference>
<gene>
    <name evidence="1" type="ORF">BTMF_LOCUS3920</name>
</gene>
<sequence>MRDMYQANFDSVEIAPIKLQVIHSSMKRKMAYQWNRMPCVLPPIKTNSQITHGEDMRKASLYRLLFHYINPTDVQIDTRIAIMPLFTHTQDVEQKTRLNLPSTSEPTTIAVNPQQPFILSPGKWRIKISTKQRLFLDYIVLLPSEYYEGTVLKERIFEPCQVTGSQNTTCLELLYPPLPTMSRANIIEYGPITEEQNDSSTQRVEKILIENLFTSTNEAAFVQTNNESRKIRISLKVPENNYYILLMEYYNADSAISLGLEMRQYDQLLMKKNIIFKHCPYSSVFFELH</sequence>
<keyword evidence="2" id="KW-1185">Reference proteome</keyword>
<organism evidence="3">
    <name type="scientific">Brugia timori</name>
    <dbReference type="NCBI Taxonomy" id="42155"/>
    <lineage>
        <taxon>Eukaryota</taxon>
        <taxon>Metazoa</taxon>
        <taxon>Ecdysozoa</taxon>
        <taxon>Nematoda</taxon>
        <taxon>Chromadorea</taxon>
        <taxon>Rhabditida</taxon>
        <taxon>Spirurina</taxon>
        <taxon>Spiruromorpha</taxon>
        <taxon>Filarioidea</taxon>
        <taxon>Onchocercidae</taxon>
        <taxon>Brugia</taxon>
    </lineage>
</organism>
<evidence type="ECO:0000313" key="1">
    <source>
        <dbReference type="EMBL" id="VDO15754.1"/>
    </source>
</evidence>
<name>A0A0R3QE35_9BILA</name>
<reference evidence="1 2" key="2">
    <citation type="submission" date="2018-11" db="EMBL/GenBank/DDBJ databases">
        <authorList>
            <consortium name="Pathogen Informatics"/>
        </authorList>
    </citation>
    <scope>NUCLEOTIDE SEQUENCE [LARGE SCALE GENOMIC DNA]</scope>
</reference>
<dbReference type="AlphaFoldDB" id="A0A0R3QE35"/>
<evidence type="ECO:0000313" key="2">
    <source>
        <dbReference type="Proteomes" id="UP000280834"/>
    </source>
</evidence>
<evidence type="ECO:0000313" key="3">
    <source>
        <dbReference type="WBParaSite" id="BTMF_0000462101-mRNA-1"/>
    </source>
</evidence>
<accession>A0A0R3QE35</accession>
<proteinExistence type="predicted"/>
<dbReference type="STRING" id="42155.A0A0R3QE35"/>
<reference evidence="3" key="1">
    <citation type="submission" date="2017-02" db="UniProtKB">
        <authorList>
            <consortium name="WormBaseParasite"/>
        </authorList>
    </citation>
    <scope>IDENTIFICATION</scope>
</reference>
<protein>
    <submittedName>
        <fullName evidence="3">Deleted in lung and esophageal cancer protein 1</fullName>
    </submittedName>
</protein>
<dbReference type="WBParaSite" id="BTMF_0000462101-mRNA-1">
    <property type="protein sequence ID" value="BTMF_0000462101-mRNA-1"/>
    <property type="gene ID" value="BTMF_0000462101"/>
</dbReference>